<dbReference type="SMART" id="SM00220">
    <property type="entry name" value="S_TKc"/>
    <property type="match status" value="1"/>
</dbReference>
<keyword evidence="9" id="KW-1185">Reference proteome</keyword>
<dbReference type="InterPro" id="IPR017441">
    <property type="entry name" value="Protein_kinase_ATP_BS"/>
</dbReference>
<dbReference type="PROSITE" id="PS50011">
    <property type="entry name" value="PROTEIN_KINASE_DOM"/>
    <property type="match status" value="2"/>
</dbReference>
<sequence>MREDSPRWEQINASAYLHEQDGLRELASYLPDSDPYHVWANVEFVAGDGSINEIDALVLTPSGLYVLELKHWQGELRGDGSQWVRRAPNSRLIPEDNPYVLANRKAKRLASLISHYARRQGRAAASPYVAAAVFLHAKNLTADLDAIGRQHVYGLHGRAESGLPSLREMLLAQPLNPKHRIDLDRGREIVELVKGAKIRPSVANRKVGQLIIHARPMAEGPDWQDFLAAHMLDTGLLRRVRFYLTSRAAEEDVPAIRSAAEREFRLLQGIHHPGIAGAHDLVEHAWGPAVVFDHEKDWVRLDHWLVQRGDRLTMAQRLHLIGDLAEIIDYAHSRRLAHRALHPAAVYVCDPDASRPRLVVTNWQTGGRLPAGTRMTRTSSVSDPSGLELFFDDEVRRYQAPEVATATRPHGHQLDVFSLGTIAHRIFAGSPPASSAEELATAVRDSGVNLAAAVDGMPSALVDALYDATRGDPAQRLGSVAAFRSRLDRVWEELTAPEPEPVVDPLTAHRGDRLDMGLTVVSRLGAGATAVALLVKEDAAEGEPARELVLKVARDERHHDRLIAEAETLRQLRHPQVVALVKEPIEVGGRTSLLMESAGPKTLAQDLRDGRLALDLLGRYGRDLLEIVAYLDGEGVWHRDLKPANLAARPRPKDKQRHLCVFDFSLSSTPADQYQAGTTGYIDPFLGDPRRPRYDAAAERFTAAVTLFEMATGTLPEWGGANPASVSGEVTLDPAMFDQAVADRMVDFFGRALAREAGDRFHTVDEMLDTWRAIFRAVPPAGATPAEPGAAAPITRMSPLAVTDLTARARSALERLGFVTVGDLLDAPQSELTRARNIPDATRKEILAQARALRAAVATPAAAPAAQDDSGSQAIETLCAALLPAETSRNRKTRTTLAVLLGQSSGGGDTLLHWPTQSEVARFTGQTQPQVSVLLRKQITPWTEDAGLSAVRDEIVGLLDARGSVMSAVEIGEALVATRGSYTPEPKRTTQAIGLVRAAVEVELSLGGDARVAIQRFRQSDTVLVGREPDDPAAETTAADLLGYVVALGDRSAVLAAADPLPSRQRAVEDLRTLPGPAGMPAVTDLRLLQLAAAGSNGRVDVNAQGQLYPDRMAADRALRLTAGSLIGQRLNAEEVRDRVRARFPRAEPLPLRPGLTDLLRRCAVPLTWNANERLYGPPEQPSQLTGMTGSRTGITGGTLIGTAQPDEVAARLSTVIDRHAFLAVLTSLRRLTAVRRALLDRLDLVEVDVTALLLDRLRGLGYPWETIVKADNGSATDPDFRSLVELVQHDVVPAIREALSAESPLLITEAAPLARYGQMQLLQELADPTRPRPAARLLLVPAWRPEPALLDGVPVPLTSPASQLLWVPDGWLKATV</sequence>
<evidence type="ECO:0000256" key="4">
    <source>
        <dbReference type="ARBA" id="ARBA00022840"/>
    </source>
</evidence>
<evidence type="ECO:0000313" key="8">
    <source>
        <dbReference type="EMBL" id="GIF21403.1"/>
    </source>
</evidence>
<name>A0A919NNH2_9ACTN</name>
<dbReference type="RefSeq" id="WP_203807955.1">
    <property type="nucleotide sequence ID" value="NZ_BOMY01000028.1"/>
</dbReference>
<dbReference type="PANTHER" id="PTHR43289">
    <property type="entry name" value="MITOGEN-ACTIVATED PROTEIN KINASE KINASE KINASE 20-RELATED"/>
    <property type="match status" value="1"/>
</dbReference>
<dbReference type="Pfam" id="PF08378">
    <property type="entry name" value="NERD"/>
    <property type="match status" value="1"/>
</dbReference>
<evidence type="ECO:0000256" key="3">
    <source>
        <dbReference type="ARBA" id="ARBA00022777"/>
    </source>
</evidence>
<dbReference type="Pfam" id="PF03118">
    <property type="entry name" value="RNA_pol_A_CTD"/>
    <property type="match status" value="1"/>
</dbReference>
<dbReference type="EMBL" id="BOMY01000028">
    <property type="protein sequence ID" value="GIF21403.1"/>
    <property type="molecule type" value="Genomic_DNA"/>
</dbReference>
<evidence type="ECO:0000256" key="1">
    <source>
        <dbReference type="ARBA" id="ARBA00022679"/>
    </source>
</evidence>
<comment type="caution">
    <text evidence="8">The sequence shown here is derived from an EMBL/GenBank/DDBJ whole genome shotgun (WGS) entry which is preliminary data.</text>
</comment>
<evidence type="ECO:0000259" key="6">
    <source>
        <dbReference type="PROSITE" id="PS50011"/>
    </source>
</evidence>
<dbReference type="InterPro" id="IPR011260">
    <property type="entry name" value="RNAP_asu_C"/>
</dbReference>
<dbReference type="PROSITE" id="PS50965">
    <property type="entry name" value="NERD"/>
    <property type="match status" value="1"/>
</dbReference>
<evidence type="ECO:0000259" key="7">
    <source>
        <dbReference type="PROSITE" id="PS50965"/>
    </source>
</evidence>
<dbReference type="SUPFAM" id="SSF47789">
    <property type="entry name" value="C-terminal domain of RNA polymerase alpha subunit"/>
    <property type="match status" value="1"/>
</dbReference>
<proteinExistence type="predicted"/>
<keyword evidence="3 8" id="KW-0418">Kinase</keyword>
<organism evidence="8 9">
    <name type="scientific">Paractinoplanes tereljensis</name>
    <dbReference type="NCBI Taxonomy" id="571912"/>
    <lineage>
        <taxon>Bacteria</taxon>
        <taxon>Bacillati</taxon>
        <taxon>Actinomycetota</taxon>
        <taxon>Actinomycetes</taxon>
        <taxon>Micromonosporales</taxon>
        <taxon>Micromonosporaceae</taxon>
        <taxon>Paractinoplanes</taxon>
    </lineage>
</organism>
<feature type="binding site" evidence="5">
    <location>
        <position position="551"/>
    </location>
    <ligand>
        <name>ATP</name>
        <dbReference type="ChEBI" id="CHEBI:30616"/>
    </ligand>
</feature>
<keyword evidence="2 5" id="KW-0547">Nucleotide-binding</keyword>
<evidence type="ECO:0000313" key="9">
    <source>
        <dbReference type="Proteomes" id="UP000623608"/>
    </source>
</evidence>
<protein>
    <submittedName>
        <fullName evidence="8">Protein kinase</fullName>
    </submittedName>
</protein>
<evidence type="ECO:0000256" key="5">
    <source>
        <dbReference type="PROSITE-ProRule" id="PRU10141"/>
    </source>
</evidence>
<dbReference type="GO" id="GO:0006351">
    <property type="term" value="P:DNA-templated transcription"/>
    <property type="evidence" value="ECO:0007669"/>
    <property type="project" value="InterPro"/>
</dbReference>
<keyword evidence="4 5" id="KW-0067">ATP-binding</keyword>
<dbReference type="PROSITE" id="PS00107">
    <property type="entry name" value="PROTEIN_KINASE_ATP"/>
    <property type="match status" value="1"/>
</dbReference>
<feature type="domain" description="NERD" evidence="7">
    <location>
        <begin position="18"/>
        <end position="132"/>
    </location>
</feature>
<dbReference type="InterPro" id="IPR049832">
    <property type="entry name" value="BREX_PglW"/>
</dbReference>
<keyword evidence="1" id="KW-0808">Transferase</keyword>
<dbReference type="GO" id="GO:0003677">
    <property type="term" value="F:DNA binding"/>
    <property type="evidence" value="ECO:0007669"/>
    <property type="project" value="InterPro"/>
</dbReference>
<dbReference type="PANTHER" id="PTHR43289:SF34">
    <property type="entry name" value="SERINE_THREONINE-PROTEIN KINASE YBDM-RELATED"/>
    <property type="match status" value="1"/>
</dbReference>
<dbReference type="Pfam" id="PF00069">
    <property type="entry name" value="Pkinase"/>
    <property type="match status" value="1"/>
</dbReference>
<dbReference type="SUPFAM" id="SSF56112">
    <property type="entry name" value="Protein kinase-like (PK-like)"/>
    <property type="match status" value="2"/>
</dbReference>
<dbReference type="InterPro" id="IPR011009">
    <property type="entry name" value="Kinase-like_dom_sf"/>
</dbReference>
<dbReference type="GO" id="GO:0003899">
    <property type="term" value="F:DNA-directed RNA polymerase activity"/>
    <property type="evidence" value="ECO:0007669"/>
    <property type="project" value="InterPro"/>
</dbReference>
<feature type="domain" description="Protein kinase" evidence="6">
    <location>
        <begin position="211"/>
        <end position="492"/>
    </location>
</feature>
<reference evidence="8" key="1">
    <citation type="submission" date="2021-01" db="EMBL/GenBank/DDBJ databases">
        <title>Whole genome shotgun sequence of Actinoplanes tereljensis NBRC 105297.</title>
        <authorList>
            <person name="Komaki H."/>
            <person name="Tamura T."/>
        </authorList>
    </citation>
    <scope>NUCLEOTIDE SEQUENCE</scope>
    <source>
        <strain evidence="8">NBRC 105297</strain>
    </source>
</reference>
<dbReference type="GO" id="GO:0005524">
    <property type="term" value="F:ATP binding"/>
    <property type="evidence" value="ECO:0007669"/>
    <property type="project" value="UniProtKB-UniRule"/>
</dbReference>
<dbReference type="InterPro" id="IPR011528">
    <property type="entry name" value="NERD"/>
</dbReference>
<dbReference type="Proteomes" id="UP000623608">
    <property type="component" value="Unassembled WGS sequence"/>
</dbReference>
<dbReference type="Gene3D" id="1.10.510.10">
    <property type="entry name" value="Transferase(Phosphotransferase) domain 1"/>
    <property type="match status" value="2"/>
</dbReference>
<accession>A0A919NNH2</accession>
<feature type="domain" description="Protein kinase" evidence="6">
    <location>
        <begin position="518"/>
        <end position="772"/>
    </location>
</feature>
<dbReference type="InterPro" id="IPR000719">
    <property type="entry name" value="Prot_kinase_dom"/>
</dbReference>
<dbReference type="Gene3D" id="1.10.150.20">
    <property type="entry name" value="5' to 3' exonuclease, C-terminal subdomain"/>
    <property type="match status" value="1"/>
</dbReference>
<dbReference type="GO" id="GO:0004674">
    <property type="term" value="F:protein serine/threonine kinase activity"/>
    <property type="evidence" value="ECO:0007669"/>
    <property type="project" value="TreeGrafter"/>
</dbReference>
<gene>
    <name evidence="8" type="ORF">Ate02nite_41330</name>
</gene>
<dbReference type="NCBIfam" id="NF033442">
    <property type="entry name" value="BREX_PglW"/>
    <property type="match status" value="1"/>
</dbReference>
<evidence type="ECO:0000256" key="2">
    <source>
        <dbReference type="ARBA" id="ARBA00022741"/>
    </source>
</evidence>